<keyword evidence="4 8" id="KW-0812">Transmembrane</keyword>
<keyword evidence="11" id="KW-1185">Reference proteome</keyword>
<feature type="transmembrane region" description="Helical" evidence="8">
    <location>
        <begin position="29"/>
        <end position="47"/>
    </location>
</feature>
<dbReference type="PANTHER" id="PTHR34390">
    <property type="entry name" value="UPF0442 PROTEIN YJJB-RELATED"/>
    <property type="match status" value="1"/>
</dbReference>
<evidence type="ECO:0000256" key="6">
    <source>
        <dbReference type="ARBA" id="ARBA00023136"/>
    </source>
</evidence>
<evidence type="ECO:0000256" key="2">
    <source>
        <dbReference type="ARBA" id="ARBA00022475"/>
    </source>
</evidence>
<evidence type="ECO:0000259" key="9">
    <source>
        <dbReference type="Pfam" id="PF12821"/>
    </source>
</evidence>
<reference evidence="10 11" key="1">
    <citation type="submission" date="2021-03" db="EMBL/GenBank/DDBJ databases">
        <title>Genomic Encyclopedia of Type Strains, Phase IV (KMG-IV): sequencing the most valuable type-strain genomes for metagenomic binning, comparative biology and taxonomic classification.</title>
        <authorList>
            <person name="Goeker M."/>
        </authorList>
    </citation>
    <scope>NUCLEOTIDE SEQUENCE [LARGE SCALE GENOMIC DNA]</scope>
    <source>
        <strain evidence="10 11">DSM 27563</strain>
    </source>
</reference>
<dbReference type="Proteomes" id="UP001519306">
    <property type="component" value="Unassembled WGS sequence"/>
</dbReference>
<evidence type="ECO:0000313" key="10">
    <source>
        <dbReference type="EMBL" id="MBP2025202.1"/>
    </source>
</evidence>
<proteinExistence type="inferred from homology"/>
<dbReference type="InterPro" id="IPR024528">
    <property type="entry name" value="ThrE_2"/>
</dbReference>
<feature type="transmembrane region" description="Helical" evidence="8">
    <location>
        <begin position="79"/>
        <end position="99"/>
    </location>
</feature>
<evidence type="ECO:0000313" key="11">
    <source>
        <dbReference type="Proteomes" id="UP001519306"/>
    </source>
</evidence>
<dbReference type="Pfam" id="PF12821">
    <property type="entry name" value="ThrE_2"/>
    <property type="match status" value="1"/>
</dbReference>
<sequence>MSFYLSQFVIAFFGTMGFSMYFNCPKRILPFACSVSGIIWVLFKYIVLATNNVILAGFISAFCVGIIGEICARIFKTPALLFILPGLVPMIPGAGTYYTMYYLIYGSYEIFRATFSETFYTLIALSLGVVASTGFTKAFVTIKNNILKRD</sequence>
<comment type="subcellular location">
    <subcellularLocation>
        <location evidence="1">Cell membrane</location>
        <topology evidence="1">Multi-pass membrane protein</topology>
    </subcellularLocation>
</comment>
<gene>
    <name evidence="10" type="ORF">J2Z71_000727</name>
</gene>
<dbReference type="EMBL" id="JAGGLJ010000005">
    <property type="protein sequence ID" value="MBP2025202.1"/>
    <property type="molecule type" value="Genomic_DNA"/>
</dbReference>
<feature type="transmembrane region" description="Helical" evidence="8">
    <location>
        <begin position="119"/>
        <end position="140"/>
    </location>
</feature>
<keyword evidence="6 8" id="KW-0472">Membrane</keyword>
<name>A0ABS4KBS3_9FIRM</name>
<evidence type="ECO:0000256" key="5">
    <source>
        <dbReference type="ARBA" id="ARBA00022989"/>
    </source>
</evidence>
<keyword evidence="2" id="KW-1003">Cell membrane</keyword>
<dbReference type="InterPro" id="IPR050539">
    <property type="entry name" value="ThrE_Dicarb/AminoAcid_Exp"/>
</dbReference>
<organism evidence="10 11">
    <name type="scientific">Peptoniphilus stercorisuis</name>
    <dbReference type="NCBI Taxonomy" id="1436965"/>
    <lineage>
        <taxon>Bacteria</taxon>
        <taxon>Bacillati</taxon>
        <taxon>Bacillota</taxon>
        <taxon>Tissierellia</taxon>
        <taxon>Tissierellales</taxon>
        <taxon>Peptoniphilaceae</taxon>
        <taxon>Peptoniphilus</taxon>
    </lineage>
</organism>
<feature type="transmembrane region" description="Helical" evidence="8">
    <location>
        <begin position="53"/>
        <end position="72"/>
    </location>
</feature>
<evidence type="ECO:0000256" key="1">
    <source>
        <dbReference type="ARBA" id="ARBA00004651"/>
    </source>
</evidence>
<keyword evidence="3" id="KW-0997">Cell inner membrane</keyword>
<evidence type="ECO:0000256" key="3">
    <source>
        <dbReference type="ARBA" id="ARBA00022519"/>
    </source>
</evidence>
<dbReference type="RefSeq" id="WP_210060499.1">
    <property type="nucleotide sequence ID" value="NZ_JAGGLJ010000005.1"/>
</dbReference>
<comment type="caution">
    <text evidence="10">The sequence shown here is derived from an EMBL/GenBank/DDBJ whole genome shotgun (WGS) entry which is preliminary data.</text>
</comment>
<keyword evidence="5 8" id="KW-1133">Transmembrane helix</keyword>
<accession>A0ABS4KBS3</accession>
<feature type="transmembrane region" description="Helical" evidence="8">
    <location>
        <begin position="6"/>
        <end position="22"/>
    </location>
</feature>
<evidence type="ECO:0000256" key="8">
    <source>
        <dbReference type="SAM" id="Phobius"/>
    </source>
</evidence>
<protein>
    <submittedName>
        <fullName evidence="10">Uncharacterized membrane protein YjjB (DUF3815 family)</fullName>
    </submittedName>
</protein>
<dbReference type="PANTHER" id="PTHR34390:SF1">
    <property type="entry name" value="SUCCINATE TRANSPORTER SUBUNIT YJJB-RELATED"/>
    <property type="match status" value="1"/>
</dbReference>
<feature type="domain" description="Threonine/Serine exporter ThrE" evidence="9">
    <location>
        <begin position="7"/>
        <end position="132"/>
    </location>
</feature>
<evidence type="ECO:0000256" key="7">
    <source>
        <dbReference type="ARBA" id="ARBA00034125"/>
    </source>
</evidence>
<comment type="similarity">
    <text evidence="7">Belongs to the ThrE exporter (TC 2.A.79) family.</text>
</comment>
<evidence type="ECO:0000256" key="4">
    <source>
        <dbReference type="ARBA" id="ARBA00022692"/>
    </source>
</evidence>